<evidence type="ECO:0000313" key="1">
    <source>
        <dbReference type="EMBL" id="VDP78833.1"/>
    </source>
</evidence>
<reference evidence="1 2" key="1">
    <citation type="submission" date="2018-11" db="EMBL/GenBank/DDBJ databases">
        <authorList>
            <consortium name="Pathogen Informatics"/>
        </authorList>
    </citation>
    <scope>NUCLEOTIDE SEQUENCE [LARGE SCALE GENOMIC DNA]</scope>
    <source>
        <strain>Denwood</strain>
        <strain evidence="2">Zambia</strain>
    </source>
</reference>
<dbReference type="EMBL" id="UZAL01041638">
    <property type="protein sequence ID" value="VDP78833.1"/>
    <property type="molecule type" value="Genomic_DNA"/>
</dbReference>
<name>A0A183PXK4_9TREM</name>
<accession>A0A183PXK4</accession>
<evidence type="ECO:0000313" key="2">
    <source>
        <dbReference type="Proteomes" id="UP000269396"/>
    </source>
</evidence>
<protein>
    <submittedName>
        <fullName evidence="1">Uncharacterized protein</fullName>
    </submittedName>
</protein>
<keyword evidence="2" id="KW-1185">Reference proteome</keyword>
<gene>
    <name evidence="1" type="ORF">SMTD_LOCUS19090</name>
</gene>
<dbReference type="AlphaFoldDB" id="A0A183PXK4"/>
<proteinExistence type="predicted"/>
<organism evidence="1 2">
    <name type="scientific">Schistosoma mattheei</name>
    <dbReference type="NCBI Taxonomy" id="31246"/>
    <lineage>
        <taxon>Eukaryota</taxon>
        <taxon>Metazoa</taxon>
        <taxon>Spiralia</taxon>
        <taxon>Lophotrochozoa</taxon>
        <taxon>Platyhelminthes</taxon>
        <taxon>Trematoda</taxon>
        <taxon>Digenea</taxon>
        <taxon>Strigeidida</taxon>
        <taxon>Schistosomatoidea</taxon>
        <taxon>Schistosomatidae</taxon>
        <taxon>Schistosoma</taxon>
    </lineage>
</organism>
<dbReference type="Proteomes" id="UP000269396">
    <property type="component" value="Unassembled WGS sequence"/>
</dbReference>
<sequence>MNGPRSVHFMSALLYVTKHRFSVRYDFIVVGNSSQ</sequence>